<dbReference type="SUPFAM" id="SSF53850">
    <property type="entry name" value="Periplasmic binding protein-like II"/>
    <property type="match status" value="1"/>
</dbReference>
<dbReference type="EMBL" id="CAJRAY010000078">
    <property type="protein sequence ID" value="CAG5091018.1"/>
    <property type="molecule type" value="Genomic_DNA"/>
</dbReference>
<dbReference type="PANTHER" id="PTHR43649:SF17">
    <property type="entry name" value="ABC TRANSPORTER SOLUTE BINDING PROTEIN-SUGAR TRANSPORT"/>
    <property type="match status" value="1"/>
</dbReference>
<dbReference type="InterPro" id="IPR050490">
    <property type="entry name" value="Bact_solute-bd_prot1"/>
</dbReference>
<evidence type="ECO:0000256" key="1">
    <source>
        <dbReference type="SAM" id="MobiDB-lite"/>
    </source>
</evidence>
<gene>
    <name evidence="4" type="primary">txxe 2991</name>
    <name evidence="4" type="ORF">TXXE_14850</name>
</gene>
<dbReference type="InterPro" id="IPR022627">
    <property type="entry name" value="DUF3502"/>
</dbReference>
<protein>
    <submittedName>
        <fullName evidence="4">Extracellular solute-binding protein family 1</fullName>
    </submittedName>
</protein>
<dbReference type="Pfam" id="PF01547">
    <property type="entry name" value="SBP_bac_1"/>
    <property type="match status" value="1"/>
</dbReference>
<feature type="region of interest" description="Disordered" evidence="1">
    <location>
        <begin position="29"/>
        <end position="54"/>
    </location>
</feature>
<keyword evidence="2" id="KW-0732">Signal</keyword>
<reference evidence="4 5" key="1">
    <citation type="submission" date="2021-04" db="EMBL/GenBank/DDBJ databases">
        <authorList>
            <person name="Rakotoarivonina H."/>
        </authorList>
    </citation>
    <scope>NUCLEOTIDE SEQUENCE [LARGE SCALE GENOMIC DNA]</scope>
    <source>
        <strain evidence="4 5">XE</strain>
    </source>
</reference>
<dbReference type="PROSITE" id="PS51257">
    <property type="entry name" value="PROKAR_LIPOPROTEIN"/>
    <property type="match status" value="1"/>
</dbReference>
<feature type="domain" description="DUF3502" evidence="3">
    <location>
        <begin position="453"/>
        <end position="519"/>
    </location>
</feature>
<sequence>MLRKKKRLVLLVMLAAMLALAACGGSGGGGSDSKGGANSGNGGSSSGGGDQAAEIDASKLPPYEVILMYPGSPQPDEKLVEEAMNKILKEKINATIDIQPIDWGAWNDKMNLMFASGEKADLVFTASWNGHVDNVTKGAFVELDGLLEKYGQGILETIDPFLLEGARVKGKLYAVPTNKEIAASWGVLVRKDLADKYNMDFSNVKTLADLEPFLQIIKENEPDVTPLFQSSTQTLVGYVNGYDNFGDPGVPGSVKFGSTDPTLKYLIEEPEYLENLRLLRSWYLKGYINEDAPTSTLQANETARTGRVFMWPESLKPGKDKEMESTIGFPLTQIEIVPPYITTADTTNSMIGISRTSKDPERAMMVLNLLHTDKELLNLLDWGIEGVHYVKVPGNDNMIKLPDGVDPSKRAYNHGSQWMFGNQFLSYLWENEAPDKWEQFRKFNESAEPSLSLGFTFDPSNVKAELAVLNNIRDEFTAALETGSVDPDEVLPKYIEKAKEAGAYKVLQEKQRQLDEFLAAKK</sequence>
<dbReference type="InterPro" id="IPR006059">
    <property type="entry name" value="SBP"/>
</dbReference>
<dbReference type="Pfam" id="PF12010">
    <property type="entry name" value="DUF3502"/>
    <property type="match status" value="1"/>
</dbReference>
<evidence type="ECO:0000313" key="5">
    <source>
        <dbReference type="Proteomes" id="UP000681526"/>
    </source>
</evidence>
<dbReference type="PANTHER" id="PTHR43649">
    <property type="entry name" value="ARABINOSE-BINDING PROTEIN-RELATED"/>
    <property type="match status" value="1"/>
</dbReference>
<evidence type="ECO:0000256" key="2">
    <source>
        <dbReference type="SAM" id="SignalP"/>
    </source>
</evidence>
<keyword evidence="5" id="KW-1185">Reference proteome</keyword>
<feature type="compositionally biased region" description="Gly residues" evidence="1">
    <location>
        <begin position="29"/>
        <end position="50"/>
    </location>
</feature>
<evidence type="ECO:0000313" key="4">
    <source>
        <dbReference type="EMBL" id="CAG5091018.1"/>
    </source>
</evidence>
<dbReference type="RefSeq" id="WP_213485361.1">
    <property type="nucleotide sequence ID" value="NZ_CAJRAY010000078.1"/>
</dbReference>
<organism evidence="4 5">
    <name type="scientific">Thermobacillus xylanilyticus</name>
    <dbReference type="NCBI Taxonomy" id="76633"/>
    <lineage>
        <taxon>Bacteria</taxon>
        <taxon>Bacillati</taxon>
        <taxon>Bacillota</taxon>
        <taxon>Bacilli</taxon>
        <taxon>Bacillales</taxon>
        <taxon>Paenibacillaceae</taxon>
        <taxon>Thermobacillus</taxon>
    </lineage>
</organism>
<accession>A0ABM8V721</accession>
<dbReference type="Proteomes" id="UP000681526">
    <property type="component" value="Unassembled WGS sequence"/>
</dbReference>
<comment type="caution">
    <text evidence="4">The sequence shown here is derived from an EMBL/GenBank/DDBJ whole genome shotgun (WGS) entry which is preliminary data.</text>
</comment>
<dbReference type="Gene3D" id="3.40.190.10">
    <property type="entry name" value="Periplasmic binding protein-like II"/>
    <property type="match status" value="2"/>
</dbReference>
<name>A0ABM8V721_THEXY</name>
<feature type="signal peptide" evidence="2">
    <location>
        <begin position="1"/>
        <end position="21"/>
    </location>
</feature>
<proteinExistence type="predicted"/>
<evidence type="ECO:0000259" key="3">
    <source>
        <dbReference type="Pfam" id="PF12010"/>
    </source>
</evidence>
<feature type="chain" id="PRO_5045783016" evidence="2">
    <location>
        <begin position="22"/>
        <end position="522"/>
    </location>
</feature>